<feature type="domain" description="GP-PDE" evidence="7">
    <location>
        <begin position="19"/>
        <end position="326"/>
    </location>
</feature>
<keyword evidence="9" id="KW-1185">Reference proteome</keyword>
<evidence type="ECO:0000313" key="8">
    <source>
        <dbReference type="EMBL" id="QCZ94146.1"/>
    </source>
</evidence>
<evidence type="ECO:0000256" key="2">
    <source>
        <dbReference type="ARBA" id="ARBA00012247"/>
    </source>
</evidence>
<protein>
    <recommendedName>
        <fullName evidence="2">glycerophosphodiester phosphodiesterase</fullName>
        <ecNumber evidence="2">3.1.4.46</ecNumber>
    </recommendedName>
</protein>
<evidence type="ECO:0000256" key="3">
    <source>
        <dbReference type="ARBA" id="ARBA00022729"/>
    </source>
</evidence>
<accession>A0A5B7YFR3</accession>
<dbReference type="NCBIfam" id="NF008354">
    <property type="entry name" value="PRK11143.1"/>
    <property type="match status" value="1"/>
</dbReference>
<dbReference type="Gene3D" id="3.20.20.190">
    <property type="entry name" value="Phosphatidylinositol (PI) phosphodiesterase"/>
    <property type="match status" value="1"/>
</dbReference>
<reference evidence="8 9" key="1">
    <citation type="submission" date="2019-04" db="EMBL/GenBank/DDBJ databases">
        <title>Salinimonas iocasae sp. nov., a halophilic bacterium isolated from the outer tube casing of tubeworms in Okinawa Trough.</title>
        <authorList>
            <person name="Zhang H."/>
            <person name="Wang H."/>
            <person name="Li C."/>
        </authorList>
    </citation>
    <scope>NUCLEOTIDE SEQUENCE [LARGE SCALE GENOMIC DNA]</scope>
    <source>
        <strain evidence="8 9">KX18D6</strain>
    </source>
</reference>
<keyword evidence="3" id="KW-0732">Signal</keyword>
<evidence type="ECO:0000256" key="4">
    <source>
        <dbReference type="ARBA" id="ARBA00022798"/>
    </source>
</evidence>
<dbReference type="KEGG" id="salk:FBQ74_12000"/>
<dbReference type="AlphaFoldDB" id="A0A5B7YFR3"/>
<dbReference type="InterPro" id="IPR017946">
    <property type="entry name" value="PLC-like_Pdiesterase_TIM-brl"/>
</dbReference>
<comment type="catalytic activity">
    <reaction evidence="6">
        <text>a sn-glycero-3-phosphodiester + H2O = an alcohol + sn-glycerol 3-phosphate + H(+)</text>
        <dbReference type="Rhea" id="RHEA:12969"/>
        <dbReference type="ChEBI" id="CHEBI:15377"/>
        <dbReference type="ChEBI" id="CHEBI:15378"/>
        <dbReference type="ChEBI" id="CHEBI:30879"/>
        <dbReference type="ChEBI" id="CHEBI:57597"/>
        <dbReference type="ChEBI" id="CHEBI:83408"/>
        <dbReference type="EC" id="3.1.4.46"/>
    </reaction>
</comment>
<dbReference type="GO" id="GO:0006629">
    <property type="term" value="P:lipid metabolic process"/>
    <property type="evidence" value="ECO:0007669"/>
    <property type="project" value="InterPro"/>
</dbReference>
<dbReference type="GO" id="GO:0042597">
    <property type="term" value="C:periplasmic space"/>
    <property type="evidence" value="ECO:0007669"/>
    <property type="project" value="TreeGrafter"/>
</dbReference>
<dbReference type="InterPro" id="IPR030395">
    <property type="entry name" value="GP_PDE_dom"/>
</dbReference>
<name>A0A5B7YFR3_9ALTE</name>
<dbReference type="EMBL" id="CP039852">
    <property type="protein sequence ID" value="QCZ94146.1"/>
    <property type="molecule type" value="Genomic_DNA"/>
</dbReference>
<dbReference type="PROSITE" id="PS51704">
    <property type="entry name" value="GP_PDE"/>
    <property type="match status" value="1"/>
</dbReference>
<proteinExistence type="inferred from homology"/>
<evidence type="ECO:0000256" key="5">
    <source>
        <dbReference type="ARBA" id="ARBA00022801"/>
    </source>
</evidence>
<comment type="similarity">
    <text evidence="1">Belongs to the glycerophosphoryl diester phosphodiesterase family.</text>
</comment>
<keyword evidence="5 8" id="KW-0378">Hydrolase</keyword>
<dbReference type="Pfam" id="PF03009">
    <property type="entry name" value="GDPD"/>
    <property type="match status" value="1"/>
</dbReference>
<dbReference type="EC" id="3.1.4.46" evidence="2"/>
<dbReference type="GO" id="GO:0006071">
    <property type="term" value="P:glycerol metabolic process"/>
    <property type="evidence" value="ECO:0007669"/>
    <property type="project" value="UniProtKB-KW"/>
</dbReference>
<evidence type="ECO:0000256" key="6">
    <source>
        <dbReference type="ARBA" id="ARBA00047512"/>
    </source>
</evidence>
<keyword evidence="4" id="KW-0319">Glycerol metabolism</keyword>
<organism evidence="8 9">
    <name type="scientific">Salinimonas iocasae</name>
    <dbReference type="NCBI Taxonomy" id="2572577"/>
    <lineage>
        <taxon>Bacteria</taxon>
        <taxon>Pseudomonadati</taxon>
        <taxon>Pseudomonadota</taxon>
        <taxon>Gammaproteobacteria</taxon>
        <taxon>Alteromonadales</taxon>
        <taxon>Alteromonadaceae</taxon>
        <taxon>Alteromonas/Salinimonas group</taxon>
        <taxon>Salinimonas</taxon>
    </lineage>
</organism>
<sequence>MRHLLIFLFAFYTTPIFALDIIAHRGASGYLPEHTLEAATLAFAQSPDFIEQDVVLTRDGIPIVLHDIHLETVTDVEQVFPDRARTDGRYYAIDFTLDELRTLKVHERHNRSGQQVYEDRYKGSLAHFTLSSLDEHIELIQQLNSALGKNVGMYIEIKAPRWHKQQGKDISAIVLKLLRERGMLKPEAKLVLQCFDFSETQRIRKSLGYKGTLVQLVAVNSWKESDTDYRWLLTKDGLDEVAKVADGIGPWIPLLFAENDKQQGLGDVNDWVAWAKSRELFLHPYTYRSDARIESIPGPVLLERLNNEVGIDGIFTDQVPAVKAYLNQQNDN</sequence>
<dbReference type="PANTHER" id="PTHR43620">
    <property type="entry name" value="GLYCEROPHOSPHORYL DIESTER PHOSPHODIESTERASE"/>
    <property type="match status" value="1"/>
</dbReference>
<dbReference type="SUPFAM" id="SSF51695">
    <property type="entry name" value="PLC-like phosphodiesterases"/>
    <property type="match status" value="1"/>
</dbReference>
<evidence type="ECO:0000256" key="1">
    <source>
        <dbReference type="ARBA" id="ARBA00007277"/>
    </source>
</evidence>
<dbReference type="RefSeq" id="WP_139756887.1">
    <property type="nucleotide sequence ID" value="NZ_CP039852.1"/>
</dbReference>
<dbReference type="OrthoDB" id="9795622at2"/>
<evidence type="ECO:0000313" key="9">
    <source>
        <dbReference type="Proteomes" id="UP000304912"/>
    </source>
</evidence>
<dbReference type="PANTHER" id="PTHR43620:SF7">
    <property type="entry name" value="GLYCEROPHOSPHODIESTER PHOSPHODIESTERASE GDPD5-RELATED"/>
    <property type="match status" value="1"/>
</dbReference>
<gene>
    <name evidence="8" type="primary">glpQ</name>
    <name evidence="8" type="ORF">FBQ74_12000</name>
</gene>
<evidence type="ECO:0000259" key="7">
    <source>
        <dbReference type="PROSITE" id="PS51704"/>
    </source>
</evidence>
<dbReference type="GO" id="GO:0008889">
    <property type="term" value="F:glycerophosphodiester phosphodiesterase activity"/>
    <property type="evidence" value="ECO:0007669"/>
    <property type="project" value="UniProtKB-EC"/>
</dbReference>
<dbReference type="Proteomes" id="UP000304912">
    <property type="component" value="Chromosome"/>
</dbReference>